<feature type="compositionally biased region" description="Low complexity" evidence="1">
    <location>
        <begin position="41"/>
        <end position="63"/>
    </location>
</feature>
<feature type="chain" id="PRO_5038641391" evidence="2">
    <location>
        <begin position="28"/>
        <end position="961"/>
    </location>
</feature>
<dbReference type="GO" id="GO:0008237">
    <property type="term" value="F:metallopeptidase activity"/>
    <property type="evidence" value="ECO:0007669"/>
    <property type="project" value="InterPro"/>
</dbReference>
<dbReference type="AlphaFoldDB" id="A0A078MU54"/>
<protein>
    <submittedName>
        <fullName evidence="3">LGFP repeat</fullName>
    </submittedName>
</protein>
<feature type="region of interest" description="Disordered" evidence="1">
    <location>
        <begin position="32"/>
        <end position="143"/>
    </location>
</feature>
<keyword evidence="2" id="KW-0732">Signal</keyword>
<evidence type="ECO:0000313" key="3">
    <source>
        <dbReference type="EMBL" id="CEA08356.1"/>
    </source>
</evidence>
<gene>
    <name evidence="3" type="ORF">BN1051_01700</name>
</gene>
<dbReference type="InterPro" id="IPR024079">
    <property type="entry name" value="MetalloPept_cat_dom_sf"/>
</dbReference>
<evidence type="ECO:0000256" key="1">
    <source>
        <dbReference type="SAM" id="MobiDB-lite"/>
    </source>
</evidence>
<proteinExistence type="predicted"/>
<dbReference type="PATRIC" id="fig|1461584.3.peg.1685"/>
<dbReference type="Gene3D" id="3.40.390.10">
    <property type="entry name" value="Collagenase (Catalytic Domain)"/>
    <property type="match status" value="1"/>
</dbReference>
<organism evidence="3">
    <name type="scientific">Arthrobacter saudimassiliensis</name>
    <dbReference type="NCBI Taxonomy" id="1461584"/>
    <lineage>
        <taxon>Bacteria</taxon>
        <taxon>Bacillati</taxon>
        <taxon>Actinomycetota</taxon>
        <taxon>Actinomycetes</taxon>
        <taxon>Micrococcales</taxon>
        <taxon>Micrococcaceae</taxon>
        <taxon>Arthrobacter</taxon>
    </lineage>
</organism>
<evidence type="ECO:0000256" key="2">
    <source>
        <dbReference type="SAM" id="SignalP"/>
    </source>
</evidence>
<name>A0A078MU54_9MICC</name>
<reference evidence="3" key="1">
    <citation type="submission" date="2014-07" db="EMBL/GenBank/DDBJ databases">
        <authorList>
            <person name="Urmite Genomes Urmite Genomes"/>
        </authorList>
    </citation>
    <scope>NUCLEOTIDE SEQUENCE</scope>
    <source>
        <strain evidence="3">11W110_air</strain>
    </source>
</reference>
<feature type="signal peptide" evidence="2">
    <location>
        <begin position="1"/>
        <end position="27"/>
    </location>
</feature>
<feature type="compositionally biased region" description="Low complexity" evidence="1">
    <location>
        <begin position="107"/>
        <end position="116"/>
    </location>
</feature>
<dbReference type="SUPFAM" id="SSF55486">
    <property type="entry name" value="Metalloproteases ('zincins'), catalytic domain"/>
    <property type="match status" value="1"/>
</dbReference>
<dbReference type="Pfam" id="PF08310">
    <property type="entry name" value="LGFP"/>
    <property type="match status" value="9"/>
</dbReference>
<dbReference type="EMBL" id="LN483070">
    <property type="protein sequence ID" value="CEA08356.1"/>
    <property type="molecule type" value="Genomic_DNA"/>
</dbReference>
<sequence>MKTARFAVVALLAGSLALGSAAAPVHAQVQEPVVAEPAPTGVPDAEPAPGPAETAPAPAVTDALQPAPTATAGPSEAPDSGDAVEEPGSAASDEPAPDAEGEAGFDPVGPGHVVPGPDAPLETEADGSVHSLGEDHDLPAGAAAAGPLSALPFSAASRTGTIQVTLVLSTLADNRSWVNEAAARAAVNEANRYWREMSNGRLGISIKTVRRHDSQARSWEDYAQVMNTVSREIGWRESPYTALVAFTPAADLKVGGYGGFLGGGWTSTGTGGRILMPAPSGFTSNVVTHEFGHTLGLLHANSLQCTNGRSDVGASGSRWNDGACSSREYADTLDLMGYAQRDLPVINSFFWDQGGFGRGNEIRNLGQIGETRSVTLYPWGGTAANRAVKFADPVSGEVYYLELRQPSGYDEYLSSGPAGNRGVKITKADKVNSWSVFSLGIQPSTRPYGTLYGTNQAWQAGQTFTTHAGTSVRINSISSGSASVTITSVVGRAQAAMDAARSKHPELGKAVTSPIVLNGGGVFRGYERGAIHWSPASGARVTKGAIRGAWGSIGAEDGPLGYPTGDEYGYRGATRQDFQGGSIVWSAGTGAQVLRRGIGNAYFASGGPTGLLGLPIGGERALRGGAVQSFQKGVIYWSPGGGGQLMGGAVLNAYASLGYEAGRLGYPLSGERSVKGGRVQDFAGGHIYWSAKAGAHATFGGIGNAYSTSGGPSGVLGLPTASEKNIPGGALQNFEKGTVYWSAQSGARLIPAGKIASSYASSGAQRGRLGFPTSNQYRSGAATVQDFDGGRIVTSAAGTFLLVGAIGNSYFHNGGPAGSLGIPSGSEQNLGNGGVSQQFTGGTVYWTSDTGAWISKGAIRTAYASLRYHSGRLGYPTSNEYGSGRGVLQNYQGGWIAWSSTTGAHPFYGAIGNTYMSTGGPGGRLGLPTGAEETTGGRTVQTYEHGSISWTPHEGTKVTYR</sequence>
<accession>A0A078MU54</accession>
<dbReference type="InterPro" id="IPR013207">
    <property type="entry name" value="LGFP"/>
</dbReference>